<gene>
    <name evidence="1" type="ORF">CLUP02_13804</name>
</gene>
<protein>
    <submittedName>
        <fullName evidence="1">Uncharacterized protein</fullName>
    </submittedName>
</protein>
<organism evidence="1 2">
    <name type="scientific">Colletotrichum lupini</name>
    <dbReference type="NCBI Taxonomy" id="145971"/>
    <lineage>
        <taxon>Eukaryota</taxon>
        <taxon>Fungi</taxon>
        <taxon>Dikarya</taxon>
        <taxon>Ascomycota</taxon>
        <taxon>Pezizomycotina</taxon>
        <taxon>Sordariomycetes</taxon>
        <taxon>Hypocreomycetidae</taxon>
        <taxon>Glomerellales</taxon>
        <taxon>Glomerellaceae</taxon>
        <taxon>Colletotrichum</taxon>
        <taxon>Colletotrichum acutatum species complex</taxon>
    </lineage>
</organism>
<dbReference type="EMBL" id="CP019479">
    <property type="protein sequence ID" value="UQC88281.1"/>
    <property type="molecule type" value="Genomic_DNA"/>
</dbReference>
<accession>A0A9Q8WM38</accession>
<dbReference type="GeneID" id="73347751"/>
<sequence>MSQTSPVSASFYVFMPTSAVRLGIPGLAHTRLAATTGDKLSETTRPCSVEFHAFFLKTRAINGKESNLWDPWGKSESSSCCLDDGSGGSWMYGGAASFQNQVHQTISNPDLSFGIAIVAMSSICIGIRSLHLLLDHAVFKSRMARSSGFSFVIVAKFSGLDAVEFLMIYPMTPAERCIGRREAPPVTRATGPVGTENSHV</sequence>
<evidence type="ECO:0000313" key="1">
    <source>
        <dbReference type="EMBL" id="UQC88281.1"/>
    </source>
</evidence>
<dbReference type="AlphaFoldDB" id="A0A9Q8WM38"/>
<dbReference type="KEGG" id="clup:CLUP02_13804"/>
<keyword evidence="2" id="KW-1185">Reference proteome</keyword>
<dbReference type="Proteomes" id="UP000830671">
    <property type="component" value="Chromosome 7"/>
</dbReference>
<proteinExistence type="predicted"/>
<dbReference type="RefSeq" id="XP_049149887.1">
    <property type="nucleotide sequence ID" value="XM_049292741.1"/>
</dbReference>
<evidence type="ECO:0000313" key="2">
    <source>
        <dbReference type="Proteomes" id="UP000830671"/>
    </source>
</evidence>
<reference evidence="1" key="1">
    <citation type="journal article" date="2021" name="Mol. Plant Microbe Interact.">
        <title>Complete Genome Sequence of the Plant-Pathogenic Fungus Colletotrichum lupini.</title>
        <authorList>
            <person name="Baroncelli R."/>
            <person name="Pensec F."/>
            <person name="Da Lio D."/>
            <person name="Boufleur T."/>
            <person name="Vicente I."/>
            <person name="Sarrocco S."/>
            <person name="Picot A."/>
            <person name="Baraldi E."/>
            <person name="Sukno S."/>
            <person name="Thon M."/>
            <person name="Le Floch G."/>
        </authorList>
    </citation>
    <scope>NUCLEOTIDE SEQUENCE</scope>
    <source>
        <strain evidence="1">IMI 504893</strain>
    </source>
</reference>
<name>A0A9Q8WM38_9PEZI</name>